<dbReference type="AlphaFoldDB" id="A0A3M8Q6B8"/>
<reference evidence="1 2" key="1">
    <citation type="journal article" date="2012" name="Int. J. Syst. Evol. Microbiol.">
        <title>Marinomonas hwangdonensis sp. nov., isolated from seawater.</title>
        <authorList>
            <person name="Jung Y.T."/>
            <person name="Oh T.K."/>
            <person name="Yoon J.H."/>
        </authorList>
    </citation>
    <scope>NUCLEOTIDE SEQUENCE [LARGE SCALE GENOMIC DNA]</scope>
    <source>
        <strain evidence="1 2">HDW-15</strain>
    </source>
</reference>
<dbReference type="RefSeq" id="WP_123094966.1">
    <property type="nucleotide sequence ID" value="NZ_RIZG01000003.1"/>
</dbReference>
<accession>A0A3M8Q6B8</accession>
<dbReference type="OrthoDB" id="5688063at2"/>
<proteinExistence type="predicted"/>
<gene>
    <name evidence="1" type="ORF">EBI00_05670</name>
</gene>
<evidence type="ECO:0000313" key="1">
    <source>
        <dbReference type="EMBL" id="RNF51392.1"/>
    </source>
</evidence>
<sequence>MRHYKSIYALLLVVLSLLLTGCNSFIVSEEDVNAEVTKQLAEQSTHQITLLVEGNALNLDLQITSAKVDFTARDGGLVLVDLNSDMTGTLTAFGQVISLTTEVNPSFESGVRLEEDRIYLVAPKITKIDVKGASFSDKMLRSTLGGLHGDFEKALVTYFDEHPVYVLNNSPFEKTAASLVKGIIIKEDALELSLF</sequence>
<keyword evidence="2" id="KW-1185">Reference proteome</keyword>
<dbReference type="Proteomes" id="UP000280507">
    <property type="component" value="Unassembled WGS sequence"/>
</dbReference>
<comment type="caution">
    <text evidence="1">The sequence shown here is derived from an EMBL/GenBank/DDBJ whole genome shotgun (WGS) entry which is preliminary data.</text>
</comment>
<dbReference type="Gene3D" id="3.15.10.40">
    <property type="entry name" value="Uncharacterised protein PF07273, DUF1439"/>
    <property type="match status" value="1"/>
</dbReference>
<organism evidence="1 2">
    <name type="scientific">Marinomonas hwangdonensis</name>
    <dbReference type="NCBI Taxonomy" id="1053647"/>
    <lineage>
        <taxon>Bacteria</taxon>
        <taxon>Pseudomonadati</taxon>
        <taxon>Pseudomonadota</taxon>
        <taxon>Gammaproteobacteria</taxon>
        <taxon>Oceanospirillales</taxon>
        <taxon>Oceanospirillaceae</taxon>
        <taxon>Marinomonas</taxon>
    </lineage>
</organism>
<name>A0A3M8Q6B8_9GAMM</name>
<protein>
    <submittedName>
        <fullName evidence="1">DUF1439 domain-containing protein</fullName>
    </submittedName>
</protein>
<dbReference type="Pfam" id="PF07273">
    <property type="entry name" value="DUF1439"/>
    <property type="match status" value="1"/>
</dbReference>
<dbReference type="PROSITE" id="PS51257">
    <property type="entry name" value="PROKAR_LIPOPROTEIN"/>
    <property type="match status" value="1"/>
</dbReference>
<dbReference type="EMBL" id="RIZG01000003">
    <property type="protein sequence ID" value="RNF51392.1"/>
    <property type="molecule type" value="Genomic_DNA"/>
</dbReference>
<dbReference type="InterPro" id="IPR010835">
    <property type="entry name" value="DUF1439"/>
</dbReference>
<evidence type="ECO:0000313" key="2">
    <source>
        <dbReference type="Proteomes" id="UP000280507"/>
    </source>
</evidence>